<evidence type="ECO:0000256" key="2">
    <source>
        <dbReference type="SAM" id="SignalP"/>
    </source>
</evidence>
<evidence type="ECO:0000313" key="4">
    <source>
        <dbReference type="Proteomes" id="UP000294682"/>
    </source>
</evidence>
<keyword evidence="2" id="KW-0732">Signal</keyword>
<dbReference type="RefSeq" id="WP_132083988.1">
    <property type="nucleotide sequence ID" value="NZ_SLUK01000002.1"/>
</dbReference>
<evidence type="ECO:0008006" key="5">
    <source>
        <dbReference type="Google" id="ProtNLM"/>
    </source>
</evidence>
<dbReference type="PROSITE" id="PS51257">
    <property type="entry name" value="PROKAR_LIPOPROTEIN"/>
    <property type="match status" value="1"/>
</dbReference>
<name>A0A9X8Y8Y6_9FIRM</name>
<feature type="signal peptide" evidence="2">
    <location>
        <begin position="1"/>
        <end position="19"/>
    </location>
</feature>
<organism evidence="3 4">
    <name type="scientific">Harryflintia acetispora</name>
    <dbReference type="NCBI Taxonomy" id="1849041"/>
    <lineage>
        <taxon>Bacteria</taxon>
        <taxon>Bacillati</taxon>
        <taxon>Bacillota</taxon>
        <taxon>Clostridia</taxon>
        <taxon>Eubacteriales</taxon>
        <taxon>Oscillospiraceae</taxon>
        <taxon>Harryflintia</taxon>
    </lineage>
</organism>
<evidence type="ECO:0000313" key="3">
    <source>
        <dbReference type="EMBL" id="TCL44578.1"/>
    </source>
</evidence>
<gene>
    <name evidence="3" type="ORF">EDD78_102202</name>
</gene>
<feature type="chain" id="PRO_5040904566" description="DUF4878 domain-containing protein" evidence="2">
    <location>
        <begin position="20"/>
        <end position="238"/>
    </location>
</feature>
<reference evidence="3 4" key="1">
    <citation type="submission" date="2019-03" db="EMBL/GenBank/DDBJ databases">
        <title>Genomic Encyclopedia of Type Strains, Phase IV (KMG-IV): sequencing the most valuable type-strain genomes for metagenomic binning, comparative biology and taxonomic classification.</title>
        <authorList>
            <person name="Goeker M."/>
        </authorList>
    </citation>
    <scope>NUCLEOTIDE SEQUENCE [LARGE SCALE GENOMIC DNA]</scope>
    <source>
        <strain evidence="3 4">DSM 100433</strain>
    </source>
</reference>
<accession>A0A9X8Y8Y6</accession>
<proteinExistence type="predicted"/>
<protein>
    <recommendedName>
        <fullName evidence="5">DUF4878 domain-containing protein</fullName>
    </recommendedName>
</protein>
<evidence type="ECO:0000256" key="1">
    <source>
        <dbReference type="SAM" id="MobiDB-lite"/>
    </source>
</evidence>
<keyword evidence="4" id="KW-1185">Reference proteome</keyword>
<dbReference type="AlphaFoldDB" id="A0A9X8Y8Y6"/>
<dbReference type="EMBL" id="SLUK01000002">
    <property type="protein sequence ID" value="TCL44578.1"/>
    <property type="molecule type" value="Genomic_DNA"/>
</dbReference>
<sequence>MKKILVAILALTTALSMTACSGSKPAEQETSSAGEASSAVSESSSEASSEETSSEQSEAPAGDTTPEQAAAAAFDAFKALDQEKIAQYFIGGENVNLSNMSPVADGEKLSKLFVENFSYELGEITEDGDSAVIKTKVTNANMSTLFNDLMAFAMEQAVTGETDEAKINQAVEDKVIELVGTAKENPVTAEVDVRLTKANGVWKVEMDENLLDAVMGGLVSGMAEMMEQMAGALTSAAE</sequence>
<feature type="compositionally biased region" description="Low complexity" evidence="1">
    <location>
        <begin position="28"/>
        <end position="47"/>
    </location>
</feature>
<dbReference type="Proteomes" id="UP000294682">
    <property type="component" value="Unassembled WGS sequence"/>
</dbReference>
<feature type="region of interest" description="Disordered" evidence="1">
    <location>
        <begin position="19"/>
        <end position="67"/>
    </location>
</feature>
<comment type="caution">
    <text evidence="3">The sequence shown here is derived from an EMBL/GenBank/DDBJ whole genome shotgun (WGS) entry which is preliminary data.</text>
</comment>